<name>A0A0R3DIP1_9BRAD</name>
<evidence type="ECO:0000313" key="1">
    <source>
        <dbReference type="EMBL" id="KRQ07508.1"/>
    </source>
</evidence>
<dbReference type="EMBL" id="LJYG01000097">
    <property type="protein sequence ID" value="KRQ07508.1"/>
    <property type="molecule type" value="Genomic_DNA"/>
</dbReference>
<protein>
    <submittedName>
        <fullName evidence="1">Uncharacterized protein</fullName>
    </submittedName>
</protein>
<evidence type="ECO:0000313" key="2">
    <source>
        <dbReference type="Proteomes" id="UP000051936"/>
    </source>
</evidence>
<gene>
    <name evidence="1" type="ORF">AOQ71_23330</name>
</gene>
<reference evidence="1 2" key="1">
    <citation type="submission" date="2015-09" db="EMBL/GenBank/DDBJ databases">
        <title>Draft Genome Sequence of Bradyrhizobium manausense Strain BR 3351T, a Novel Symbiotic Nitrogen-Fixing Alphaproteobacterium Isolated from Brazilian Amazon Rain Forest.</title>
        <authorList>
            <person name="De Araujo J.L."/>
            <person name="Zilli J.E."/>
        </authorList>
    </citation>
    <scope>NUCLEOTIDE SEQUENCE [LARGE SCALE GENOMIC DNA]</scope>
    <source>
        <strain evidence="1 2">BR3351</strain>
    </source>
</reference>
<accession>A0A0R3DIP1</accession>
<dbReference type="AlphaFoldDB" id="A0A0R3DIP1"/>
<dbReference type="Proteomes" id="UP000051936">
    <property type="component" value="Unassembled WGS sequence"/>
</dbReference>
<dbReference type="STRING" id="989370.AOQ71_23330"/>
<dbReference type="RefSeq" id="WP_057751552.1">
    <property type="nucleotide sequence ID" value="NZ_LJYG01000097.1"/>
</dbReference>
<comment type="caution">
    <text evidence="1">The sequence shown here is derived from an EMBL/GenBank/DDBJ whole genome shotgun (WGS) entry which is preliminary data.</text>
</comment>
<proteinExistence type="predicted"/>
<organism evidence="1 2">
    <name type="scientific">Bradyrhizobium manausense</name>
    <dbReference type="NCBI Taxonomy" id="989370"/>
    <lineage>
        <taxon>Bacteria</taxon>
        <taxon>Pseudomonadati</taxon>
        <taxon>Pseudomonadota</taxon>
        <taxon>Alphaproteobacteria</taxon>
        <taxon>Hyphomicrobiales</taxon>
        <taxon>Nitrobacteraceae</taxon>
        <taxon>Bradyrhizobium</taxon>
    </lineage>
</organism>
<sequence length="78" mass="8487">MNGNSVATDAGTVYRSEKKSASLADAQAFMDYVIQNNAWDLIDRKANVTAVEDFINQHNAPPPGVNWSSTFVAGVRRS</sequence>
<keyword evidence="2" id="KW-1185">Reference proteome</keyword>